<accession>Q54LH1</accession>
<feature type="region of interest" description="Disordered" evidence="7">
    <location>
        <begin position="157"/>
        <end position="197"/>
    </location>
</feature>
<name>Q54LH1_DICDI</name>
<evidence type="ECO:0000256" key="8">
    <source>
        <dbReference type="SAM" id="Phobius"/>
    </source>
</evidence>
<dbReference type="Gene3D" id="1.20.1420.30">
    <property type="entry name" value="NCX, central ion-binding region"/>
    <property type="match status" value="1"/>
</dbReference>
<protein>
    <recommendedName>
        <fullName evidence="10">Sodium/calcium exchanger membrane region domain-containing protein</fullName>
    </recommendedName>
</protein>
<evidence type="ECO:0000259" key="10">
    <source>
        <dbReference type="Pfam" id="PF01699"/>
    </source>
</evidence>
<dbReference type="GO" id="GO:0012505">
    <property type="term" value="C:endomembrane system"/>
    <property type="evidence" value="ECO:0007669"/>
    <property type="project" value="UniProtKB-SubCell"/>
</dbReference>
<feature type="transmembrane region" description="Helical" evidence="8">
    <location>
        <begin position="65"/>
        <end position="89"/>
    </location>
</feature>
<dbReference type="eggNOG" id="ENOG502RCDB">
    <property type="taxonomic scope" value="Eukaryota"/>
</dbReference>
<dbReference type="HOGENOM" id="CLU_753203_0_0_1"/>
<organism evidence="11 12">
    <name type="scientific">Dictyostelium discoideum</name>
    <name type="common">Social amoeba</name>
    <dbReference type="NCBI Taxonomy" id="44689"/>
    <lineage>
        <taxon>Eukaryota</taxon>
        <taxon>Amoebozoa</taxon>
        <taxon>Evosea</taxon>
        <taxon>Eumycetozoa</taxon>
        <taxon>Dictyostelia</taxon>
        <taxon>Dictyosteliales</taxon>
        <taxon>Dictyosteliaceae</taxon>
        <taxon>Dictyostelium</taxon>
    </lineage>
</organism>
<dbReference type="PANTHER" id="PTHR31503:SF74">
    <property type="entry name" value="SODIUM_CALCIUM EXCHANGER MEMBRANE REGION DOMAIN-CONTAINING PROTEIN"/>
    <property type="match status" value="1"/>
</dbReference>
<dbReference type="GO" id="GO:0015369">
    <property type="term" value="F:calcium:proton antiporter activity"/>
    <property type="evidence" value="ECO:0000318"/>
    <property type="project" value="GO_Central"/>
</dbReference>
<dbReference type="Proteomes" id="UP000002195">
    <property type="component" value="Unassembled WGS sequence"/>
</dbReference>
<reference evidence="11 12" key="1">
    <citation type="journal article" date="2005" name="Nature">
        <title>The genome of the social amoeba Dictyostelium discoideum.</title>
        <authorList>
            <consortium name="The Dictyostelium discoideum Sequencing Consortium"/>
            <person name="Eichinger L."/>
            <person name="Pachebat J.A."/>
            <person name="Glockner G."/>
            <person name="Rajandream M.A."/>
            <person name="Sucgang R."/>
            <person name="Berriman M."/>
            <person name="Song J."/>
            <person name="Olsen R."/>
            <person name="Szafranski K."/>
            <person name="Xu Q."/>
            <person name="Tunggal B."/>
            <person name="Kummerfeld S."/>
            <person name="Madera M."/>
            <person name="Konfortov B.A."/>
            <person name="Rivero F."/>
            <person name="Bankier A.T."/>
            <person name="Lehmann R."/>
            <person name="Hamlin N."/>
            <person name="Davies R."/>
            <person name="Gaudet P."/>
            <person name="Fey P."/>
            <person name="Pilcher K."/>
            <person name="Chen G."/>
            <person name="Saunders D."/>
            <person name="Sodergren E."/>
            <person name="Davis P."/>
            <person name="Kerhornou A."/>
            <person name="Nie X."/>
            <person name="Hall N."/>
            <person name="Anjard C."/>
            <person name="Hemphill L."/>
            <person name="Bason N."/>
            <person name="Farbrother P."/>
            <person name="Desany B."/>
            <person name="Just E."/>
            <person name="Morio T."/>
            <person name="Rost R."/>
            <person name="Churcher C."/>
            <person name="Cooper J."/>
            <person name="Haydock S."/>
            <person name="van Driessche N."/>
            <person name="Cronin A."/>
            <person name="Goodhead I."/>
            <person name="Muzny D."/>
            <person name="Mourier T."/>
            <person name="Pain A."/>
            <person name="Lu M."/>
            <person name="Harper D."/>
            <person name="Lindsay R."/>
            <person name="Hauser H."/>
            <person name="James K."/>
            <person name="Quiles M."/>
            <person name="Madan Babu M."/>
            <person name="Saito T."/>
            <person name="Buchrieser C."/>
            <person name="Wardroper A."/>
            <person name="Felder M."/>
            <person name="Thangavelu M."/>
            <person name="Johnson D."/>
            <person name="Knights A."/>
            <person name="Loulseged H."/>
            <person name="Mungall K."/>
            <person name="Oliver K."/>
            <person name="Price C."/>
            <person name="Quail M.A."/>
            <person name="Urushihara H."/>
            <person name="Hernandez J."/>
            <person name="Rabbinowitsch E."/>
            <person name="Steffen D."/>
            <person name="Sanders M."/>
            <person name="Ma J."/>
            <person name="Kohara Y."/>
            <person name="Sharp S."/>
            <person name="Simmonds M."/>
            <person name="Spiegler S."/>
            <person name="Tivey A."/>
            <person name="Sugano S."/>
            <person name="White B."/>
            <person name="Walker D."/>
            <person name="Woodward J."/>
            <person name="Winckler T."/>
            <person name="Tanaka Y."/>
            <person name="Shaulsky G."/>
            <person name="Schleicher M."/>
            <person name="Weinstock G."/>
            <person name="Rosenthal A."/>
            <person name="Cox E.C."/>
            <person name="Chisholm R.L."/>
            <person name="Gibbs R."/>
            <person name="Loomis W.F."/>
            <person name="Platzer M."/>
            <person name="Kay R.R."/>
            <person name="Williams J."/>
            <person name="Dear P.H."/>
            <person name="Noegel A.A."/>
            <person name="Barrell B."/>
            <person name="Kuspa A."/>
        </authorList>
    </citation>
    <scope>NUCLEOTIDE SEQUENCE [LARGE SCALE GENOMIC DNA]</scope>
    <source>
        <strain evidence="11 12">AX4</strain>
    </source>
</reference>
<comment type="subcellular location">
    <subcellularLocation>
        <location evidence="1">Endomembrane system</location>
        <topology evidence="1">Multi-pass membrane protein</topology>
    </subcellularLocation>
</comment>
<dbReference type="GO" id="GO:0005774">
    <property type="term" value="C:vacuolar membrane"/>
    <property type="evidence" value="ECO:0007669"/>
    <property type="project" value="UniProtKB-ARBA"/>
</dbReference>
<feature type="compositionally biased region" description="Acidic residues" evidence="7">
    <location>
        <begin position="184"/>
        <end position="197"/>
    </location>
</feature>
<evidence type="ECO:0000256" key="6">
    <source>
        <dbReference type="ARBA" id="ARBA00023136"/>
    </source>
</evidence>
<evidence type="ECO:0000256" key="3">
    <source>
        <dbReference type="ARBA" id="ARBA00022692"/>
    </source>
</evidence>
<dbReference type="RefSeq" id="XP_637590.1">
    <property type="nucleotide sequence ID" value="XM_632498.1"/>
</dbReference>
<dbReference type="InterPro" id="IPR044880">
    <property type="entry name" value="NCX_ion-bd_dom_sf"/>
</dbReference>
<dbReference type="PaxDb" id="44689-DDB0187065"/>
<feature type="domain" description="Sodium/calcium exchanger membrane region" evidence="10">
    <location>
        <begin position="203"/>
        <end position="350"/>
    </location>
</feature>
<dbReference type="AlphaFoldDB" id="Q54LH1"/>
<proteinExistence type="predicted"/>
<evidence type="ECO:0000313" key="12">
    <source>
        <dbReference type="Proteomes" id="UP000002195"/>
    </source>
</evidence>
<dbReference type="GeneID" id="8625730"/>
<dbReference type="InterPro" id="IPR004837">
    <property type="entry name" value="NaCa_Exmemb"/>
</dbReference>
<dbReference type="dictyBase" id="DDB_G0286639"/>
<keyword evidence="4 8" id="KW-1133">Transmembrane helix</keyword>
<dbReference type="EMBL" id="AAFI02000089">
    <property type="protein sequence ID" value="EAL64075.1"/>
    <property type="molecule type" value="Genomic_DNA"/>
</dbReference>
<evidence type="ECO:0000256" key="5">
    <source>
        <dbReference type="ARBA" id="ARBA00023065"/>
    </source>
</evidence>
<evidence type="ECO:0000256" key="2">
    <source>
        <dbReference type="ARBA" id="ARBA00022448"/>
    </source>
</evidence>
<feature type="chain" id="PRO_5004250107" description="Sodium/calcium exchanger membrane region domain-containing protein" evidence="9">
    <location>
        <begin position="23"/>
        <end position="368"/>
    </location>
</feature>
<dbReference type="Pfam" id="PF01699">
    <property type="entry name" value="Na_Ca_ex"/>
    <property type="match status" value="2"/>
</dbReference>
<dbReference type="GO" id="GO:0070588">
    <property type="term" value="P:calcium ion transmembrane transport"/>
    <property type="evidence" value="ECO:0000318"/>
    <property type="project" value="GO_Central"/>
</dbReference>
<feature type="signal peptide" evidence="9">
    <location>
        <begin position="1"/>
        <end position="22"/>
    </location>
</feature>
<keyword evidence="5" id="KW-0406">Ion transport</keyword>
<evidence type="ECO:0000256" key="9">
    <source>
        <dbReference type="SAM" id="SignalP"/>
    </source>
</evidence>
<dbReference type="SMR" id="Q54LH1"/>
<feature type="transmembrane region" description="Helical" evidence="8">
    <location>
        <begin position="109"/>
        <end position="140"/>
    </location>
</feature>
<dbReference type="VEuPathDB" id="AmoebaDB:DDB_G0286639"/>
<dbReference type="KEGG" id="ddi:DDB_G0286639"/>
<feature type="compositionally biased region" description="Basic and acidic residues" evidence="7">
    <location>
        <begin position="157"/>
        <end position="169"/>
    </location>
</feature>
<comment type="caution">
    <text evidence="11">The sequence shown here is derived from an EMBL/GenBank/DDBJ whole genome shotgun (WGS) entry which is preliminary data.</text>
</comment>
<evidence type="ECO:0000256" key="7">
    <source>
        <dbReference type="SAM" id="MobiDB-lite"/>
    </source>
</evidence>
<dbReference type="InParanoid" id="Q54LH1"/>
<feature type="transmembrane region" description="Helical" evidence="8">
    <location>
        <begin position="204"/>
        <end position="222"/>
    </location>
</feature>
<dbReference type="GO" id="GO:0006874">
    <property type="term" value="P:intracellular calcium ion homeostasis"/>
    <property type="evidence" value="ECO:0000318"/>
    <property type="project" value="GO_Central"/>
</dbReference>
<feature type="transmembrane region" description="Helical" evidence="8">
    <location>
        <begin position="275"/>
        <end position="299"/>
    </location>
</feature>
<keyword evidence="12" id="KW-1185">Reference proteome</keyword>
<dbReference type="InterPro" id="IPR004713">
    <property type="entry name" value="CaH_exchang"/>
</dbReference>
<feature type="transmembrane region" description="Helical" evidence="8">
    <location>
        <begin position="305"/>
        <end position="327"/>
    </location>
</feature>
<dbReference type="OMA" id="VKGFEWE"/>
<feature type="compositionally biased region" description="Low complexity" evidence="7">
    <location>
        <begin position="174"/>
        <end position="183"/>
    </location>
</feature>
<gene>
    <name evidence="11" type="ORF">DDB_G0286639</name>
</gene>
<sequence>MTPVITAFLSFAFLCFASWCVGEGGEILGKKYDASIIGGLIIAWLNTAPEAIFFITALTSDNTRFAVGAVSGSSIVVCTVALGCCIVLGTRNRKGGSFQLQPPVKKQCLILLLSLLIPLFLSLVGYNVFFGIFGIIYYLIFIGYSLFHKLPEDEKKEDRDIEMGERKNGANEQTTASTTASSTESDDEDTDEEDEHDEPLYKGVFYLFLGGLLICYFSKPFIDSIVSLASSWEINPILLAFFLAPIASEMPEILESISLSRKGHSQSINIAFSNLIGGTITKTTLLMGIFCFFGVVKGFEWESPTYSLCLILLTICAAAASGIGYFVNKIKQQHGLMLFAIFLLAGIIQYKYNINIDEGDIPVIDPIA</sequence>
<feature type="transmembrane region" description="Helical" evidence="8">
    <location>
        <begin position="334"/>
        <end position="352"/>
    </location>
</feature>
<feature type="domain" description="Sodium/calcium exchanger membrane region" evidence="10">
    <location>
        <begin position="4"/>
        <end position="146"/>
    </location>
</feature>
<feature type="transmembrane region" description="Helical" evidence="8">
    <location>
        <begin position="36"/>
        <end position="58"/>
    </location>
</feature>
<evidence type="ECO:0000256" key="4">
    <source>
        <dbReference type="ARBA" id="ARBA00022989"/>
    </source>
</evidence>
<dbReference type="PANTHER" id="PTHR31503">
    <property type="entry name" value="VACUOLAR CALCIUM ION TRANSPORTER"/>
    <property type="match status" value="1"/>
</dbReference>
<keyword evidence="2" id="KW-0813">Transport</keyword>
<dbReference type="TCDB" id="2.A.19.10.1">
    <property type="family name" value="the ca(2+):cation antiporter (caca) family"/>
</dbReference>
<evidence type="ECO:0000256" key="1">
    <source>
        <dbReference type="ARBA" id="ARBA00004127"/>
    </source>
</evidence>
<evidence type="ECO:0000313" key="11">
    <source>
        <dbReference type="EMBL" id="EAL64075.1"/>
    </source>
</evidence>
<keyword evidence="3 8" id="KW-0812">Transmembrane</keyword>
<keyword evidence="9" id="KW-0732">Signal</keyword>
<keyword evidence="6 8" id="KW-0472">Membrane</keyword>